<name>A0AAD1RMH7_PELCU</name>
<protein>
    <submittedName>
        <fullName evidence="1">Uncharacterized protein</fullName>
    </submittedName>
</protein>
<sequence>MICQQPPYTNEKIYSLIVEAIRVHDLWYRWDFPKKPLITKEGGMKTILTPEDGLQKLKSWGLPPPPVEREIQMRAKLSQIGPRSRKNKTMQRTLEGLSKYSAHIHDRIC</sequence>
<dbReference type="Proteomes" id="UP001295444">
    <property type="component" value="Chromosome 03"/>
</dbReference>
<organism evidence="1 2">
    <name type="scientific">Pelobates cultripes</name>
    <name type="common">Western spadefoot toad</name>
    <dbReference type="NCBI Taxonomy" id="61616"/>
    <lineage>
        <taxon>Eukaryota</taxon>
        <taxon>Metazoa</taxon>
        <taxon>Chordata</taxon>
        <taxon>Craniata</taxon>
        <taxon>Vertebrata</taxon>
        <taxon>Euteleostomi</taxon>
        <taxon>Amphibia</taxon>
        <taxon>Batrachia</taxon>
        <taxon>Anura</taxon>
        <taxon>Pelobatoidea</taxon>
        <taxon>Pelobatidae</taxon>
        <taxon>Pelobates</taxon>
    </lineage>
</organism>
<evidence type="ECO:0000313" key="1">
    <source>
        <dbReference type="EMBL" id="CAH2273584.1"/>
    </source>
</evidence>
<accession>A0AAD1RMH7</accession>
<keyword evidence="2" id="KW-1185">Reference proteome</keyword>
<dbReference type="EMBL" id="OW240914">
    <property type="protein sequence ID" value="CAH2273584.1"/>
    <property type="molecule type" value="Genomic_DNA"/>
</dbReference>
<gene>
    <name evidence="1" type="ORF">PECUL_23A039086</name>
</gene>
<evidence type="ECO:0000313" key="2">
    <source>
        <dbReference type="Proteomes" id="UP001295444"/>
    </source>
</evidence>
<dbReference type="AlphaFoldDB" id="A0AAD1RMH7"/>
<proteinExistence type="predicted"/>
<reference evidence="1" key="1">
    <citation type="submission" date="2022-03" db="EMBL/GenBank/DDBJ databases">
        <authorList>
            <person name="Alioto T."/>
            <person name="Alioto T."/>
            <person name="Gomez Garrido J."/>
        </authorList>
    </citation>
    <scope>NUCLEOTIDE SEQUENCE</scope>
</reference>